<dbReference type="InterPro" id="IPR025532">
    <property type="entry name" value="G6P_1-epimerase"/>
</dbReference>
<organism evidence="6 7">
    <name type="scientific">Bermanella marisrubri</name>
    <dbReference type="NCBI Taxonomy" id="207949"/>
    <lineage>
        <taxon>Bacteria</taxon>
        <taxon>Pseudomonadati</taxon>
        <taxon>Pseudomonadota</taxon>
        <taxon>Gammaproteobacteria</taxon>
        <taxon>Oceanospirillales</taxon>
        <taxon>Oceanospirillaceae</taxon>
        <taxon>Bermanella</taxon>
    </lineage>
</organism>
<evidence type="ECO:0000313" key="6">
    <source>
        <dbReference type="EMBL" id="EAT12239.1"/>
    </source>
</evidence>
<evidence type="ECO:0000256" key="4">
    <source>
        <dbReference type="PIRNR" id="PIRNR016020"/>
    </source>
</evidence>
<dbReference type="InterPro" id="IPR014718">
    <property type="entry name" value="GH-type_carb-bd"/>
</dbReference>
<dbReference type="AlphaFoldDB" id="Q1N1P2"/>
<dbReference type="CDD" id="cd09020">
    <property type="entry name" value="D-hex-6-P-epi_like"/>
    <property type="match status" value="1"/>
</dbReference>
<dbReference type="SUPFAM" id="SSF74650">
    <property type="entry name" value="Galactose mutarotase-like"/>
    <property type="match status" value="1"/>
</dbReference>
<dbReference type="GO" id="GO:0030246">
    <property type="term" value="F:carbohydrate binding"/>
    <property type="evidence" value="ECO:0007669"/>
    <property type="project" value="UniProtKB-UniRule"/>
</dbReference>
<dbReference type="OrthoDB" id="9790727at2"/>
<sequence>MSDKGLVFCKIIFHDELPCLQIEHPKFQALICLQGAQLLSFVPTGKQNLLWLSPLAEYKTEQSPRGGIPICWPWFGNAEKNPPEIFDAVTNPEQAHGFARNQLFDIDEVNETAHKVQLSLMLSDNSATREIWPHAFELKASFTLSDHIEMTLSTKNIGNIPFSFTEALHSYLPANIKTTQITGAEQQTYVDALDKWVNKLELNRIGIQKEVDRIVRHGGPYRIIDSDKKEHLLIESDGKDSIIWNPWIDKSKRLSQFPDHAYQSMLCIESANILDNVVTLAPGQTHSLDLSIKSV</sequence>
<proteinExistence type="inferred from homology"/>
<dbReference type="EC" id="5.1.3.15" evidence="4"/>
<keyword evidence="3 4" id="KW-0413">Isomerase</keyword>
<dbReference type="GO" id="GO:0005975">
    <property type="term" value="P:carbohydrate metabolic process"/>
    <property type="evidence" value="ECO:0007669"/>
    <property type="project" value="InterPro"/>
</dbReference>
<comment type="catalytic activity">
    <reaction evidence="1">
        <text>alpha-D-glucose 6-phosphate = beta-D-glucose 6-phosphate</text>
        <dbReference type="Rhea" id="RHEA:16249"/>
        <dbReference type="ChEBI" id="CHEBI:58225"/>
        <dbReference type="ChEBI" id="CHEBI:58247"/>
        <dbReference type="EC" id="5.1.3.15"/>
    </reaction>
</comment>
<dbReference type="PANTHER" id="PTHR11122">
    <property type="entry name" value="APOSPORY-ASSOCIATED PROTEIN C-RELATED"/>
    <property type="match status" value="1"/>
</dbReference>
<dbReference type="HOGENOM" id="CLU_048345_4_0_6"/>
<gene>
    <name evidence="6" type="ORF">RED65_04415</name>
</gene>
<feature type="active site" evidence="5">
    <location>
        <position position="169"/>
    </location>
</feature>
<evidence type="ECO:0000313" key="7">
    <source>
        <dbReference type="Proteomes" id="UP000004263"/>
    </source>
</evidence>
<dbReference type="EMBL" id="AAQH01000009">
    <property type="protein sequence ID" value="EAT12239.1"/>
    <property type="molecule type" value="Genomic_DNA"/>
</dbReference>
<evidence type="ECO:0000256" key="2">
    <source>
        <dbReference type="ARBA" id="ARBA00005866"/>
    </source>
</evidence>
<feature type="active site" evidence="5">
    <location>
        <position position="269"/>
    </location>
</feature>
<comment type="similarity">
    <text evidence="2 4">Belongs to the glucose-6-phosphate 1-epimerase family.</text>
</comment>
<reference evidence="6 7" key="1">
    <citation type="submission" date="2006-03" db="EMBL/GenBank/DDBJ databases">
        <authorList>
            <person name="Pinhassi J."/>
            <person name="Pedros-Alio C."/>
            <person name="Ferriera S."/>
            <person name="Johnson J."/>
            <person name="Kravitz S."/>
            <person name="Halpern A."/>
            <person name="Remington K."/>
            <person name="Beeson K."/>
            <person name="Tran B."/>
            <person name="Rogers Y.-H."/>
            <person name="Friedman R."/>
            <person name="Venter J.C."/>
        </authorList>
    </citation>
    <scope>NUCLEOTIDE SEQUENCE [LARGE SCALE GENOMIC DNA]</scope>
    <source>
        <strain evidence="6 7">RED65</strain>
    </source>
</reference>
<dbReference type="InterPro" id="IPR008183">
    <property type="entry name" value="Aldose_1/G6P_1-epimerase"/>
</dbReference>
<evidence type="ECO:0000256" key="5">
    <source>
        <dbReference type="PIRSR" id="PIRSR016020-1"/>
    </source>
</evidence>
<protein>
    <recommendedName>
        <fullName evidence="4">Putative glucose-6-phosphate 1-epimerase</fullName>
        <ecNumber evidence="4">5.1.3.15</ecNumber>
    </recommendedName>
</protein>
<evidence type="ECO:0000256" key="1">
    <source>
        <dbReference type="ARBA" id="ARBA00001096"/>
    </source>
</evidence>
<evidence type="ECO:0000256" key="3">
    <source>
        <dbReference type="ARBA" id="ARBA00023235"/>
    </source>
</evidence>
<dbReference type="STRING" id="207949.RED65_04415"/>
<dbReference type="InterPro" id="IPR011013">
    <property type="entry name" value="Gal_mutarotase_sf_dom"/>
</dbReference>
<comment type="caution">
    <text evidence="6">The sequence shown here is derived from an EMBL/GenBank/DDBJ whole genome shotgun (WGS) entry which is preliminary data.</text>
</comment>
<accession>Q1N1P2</accession>
<dbReference type="PANTHER" id="PTHR11122:SF13">
    <property type="entry name" value="GLUCOSE-6-PHOSPHATE 1-EPIMERASE"/>
    <property type="match status" value="1"/>
</dbReference>
<name>Q1N1P2_9GAMM</name>
<dbReference type="Gene3D" id="2.70.98.10">
    <property type="match status" value="1"/>
</dbReference>
<dbReference type="GO" id="GO:0047938">
    <property type="term" value="F:glucose-6-phosphate 1-epimerase activity"/>
    <property type="evidence" value="ECO:0007669"/>
    <property type="project" value="UniProtKB-UniRule"/>
</dbReference>
<dbReference type="Proteomes" id="UP000004263">
    <property type="component" value="Unassembled WGS sequence"/>
</dbReference>
<dbReference type="Pfam" id="PF01263">
    <property type="entry name" value="Aldose_epim"/>
    <property type="match status" value="1"/>
</dbReference>
<keyword evidence="7" id="KW-1185">Reference proteome</keyword>
<dbReference type="PIRSF" id="PIRSF016020">
    <property type="entry name" value="PHexose_mutarotase"/>
    <property type="match status" value="1"/>
</dbReference>
<dbReference type="RefSeq" id="WP_007016335.1">
    <property type="nucleotide sequence ID" value="NZ_AAQH01000009.1"/>
</dbReference>